<evidence type="ECO:0000256" key="2">
    <source>
        <dbReference type="ARBA" id="ARBA00006011"/>
    </source>
</evidence>
<name>A0A8D9NVD4_PARDI</name>
<dbReference type="Gene3D" id="2.60.40.2580">
    <property type="match status" value="1"/>
</dbReference>
<dbReference type="AlphaFoldDB" id="A0A8D9NVD4"/>
<dbReference type="Gene3D" id="2.60.40.3690">
    <property type="match status" value="1"/>
</dbReference>
<evidence type="ECO:0000259" key="6">
    <source>
        <dbReference type="Pfam" id="PF06321"/>
    </source>
</evidence>
<dbReference type="Proteomes" id="UP000095455">
    <property type="component" value="Unassembled WGS sequence"/>
</dbReference>
<evidence type="ECO:0000256" key="4">
    <source>
        <dbReference type="ARBA" id="ARBA00023263"/>
    </source>
</evidence>
<dbReference type="EMBL" id="CYYK01000001">
    <property type="protein sequence ID" value="CUN41634.1"/>
    <property type="molecule type" value="Genomic_DNA"/>
</dbReference>
<dbReference type="Pfam" id="PF06321">
    <property type="entry name" value="P_gingi_FimA"/>
    <property type="match status" value="1"/>
</dbReference>
<evidence type="ECO:0000256" key="3">
    <source>
        <dbReference type="ARBA" id="ARBA00022729"/>
    </source>
</evidence>
<keyword evidence="4" id="KW-0281">Fimbrium</keyword>
<keyword evidence="3 5" id="KW-0732">Signal</keyword>
<comment type="similarity">
    <text evidence="2">Belongs to the bacteroidetes fimbrillin superfamily. FimA/Mfa1 family.</text>
</comment>
<comment type="caution">
    <text evidence="7">The sequence shown here is derived from an EMBL/GenBank/DDBJ whole genome shotgun (WGS) entry which is preliminary data.</text>
</comment>
<dbReference type="InterPro" id="IPR029141">
    <property type="entry name" value="FimA_N"/>
</dbReference>
<dbReference type="GO" id="GO:0009289">
    <property type="term" value="C:pilus"/>
    <property type="evidence" value="ECO:0007669"/>
    <property type="project" value="UniProtKB-SubCell"/>
</dbReference>
<feature type="chain" id="PRO_5034910995" evidence="5">
    <location>
        <begin position="18"/>
        <end position="454"/>
    </location>
</feature>
<evidence type="ECO:0000313" key="7">
    <source>
        <dbReference type="EMBL" id="CUN41634.1"/>
    </source>
</evidence>
<protein>
    <submittedName>
        <fullName evidence="7">Major fimbrial subunit protein (FimA)</fullName>
    </submittedName>
</protein>
<organism evidence="7 8">
    <name type="scientific">Parabacteroides distasonis</name>
    <dbReference type="NCBI Taxonomy" id="823"/>
    <lineage>
        <taxon>Bacteria</taxon>
        <taxon>Pseudomonadati</taxon>
        <taxon>Bacteroidota</taxon>
        <taxon>Bacteroidia</taxon>
        <taxon>Bacteroidales</taxon>
        <taxon>Tannerellaceae</taxon>
        <taxon>Parabacteroides</taxon>
    </lineage>
</organism>
<sequence>MKLRNLLFGTMIACAFAACSNEDDPIPNVDPTPEAGTATASLTVSVKNSVRKVTKAGDSEGLQTANEAKINTLLVALYDNATGTLVATSSDIATEDATAENDEVKFEGLKEGMSLRAIAFANMEDISLTGTTTTSFTSPVITIPTTGFSDDNLPMSSGLSKAFTLAKGSNYYGYNKEGVTSLADDPLYLVRNVARVDLKGLSLDMTKAKKDVYVSGTATITPECVFIMHARTESNAADLGLDDAWWNKLSETIWGNVSTAYEQTSTDYMSGYKGEFEDDAMFKYMRGVVLSETDGVNAYKLSLPTTALVQKIESDKAQAATFTTVPKFYVYENPQISVAREMNGDDFVSGNLATELVIKGKYKLENAKKEGSSATYNYKEETAYWPIKIAQADQMSESVWSDGVIHRNVIYSIDATLAGKGFKDPTIPTEDFVELFVRTKVIDWGNATQSVVVE</sequence>
<evidence type="ECO:0000313" key="8">
    <source>
        <dbReference type="Proteomes" id="UP000095455"/>
    </source>
</evidence>
<feature type="signal peptide" evidence="5">
    <location>
        <begin position="1"/>
        <end position="17"/>
    </location>
</feature>
<dbReference type="PROSITE" id="PS51257">
    <property type="entry name" value="PROKAR_LIPOPROTEIN"/>
    <property type="match status" value="1"/>
</dbReference>
<comment type="subcellular location">
    <subcellularLocation>
        <location evidence="1">Fimbrium</location>
    </subcellularLocation>
</comment>
<proteinExistence type="inferred from homology"/>
<accession>A0A8D9NVD4</accession>
<gene>
    <name evidence="7" type="ORF">ERS852380_00297</name>
</gene>
<dbReference type="RefSeq" id="WP_249931798.1">
    <property type="nucleotide sequence ID" value="NZ_CABMKT010000001.1"/>
</dbReference>
<evidence type="ECO:0000256" key="5">
    <source>
        <dbReference type="SAM" id="SignalP"/>
    </source>
</evidence>
<feature type="domain" description="Major fimbrial subunit protein N-terminal" evidence="6">
    <location>
        <begin position="40"/>
        <end position="189"/>
    </location>
</feature>
<evidence type="ECO:0000256" key="1">
    <source>
        <dbReference type="ARBA" id="ARBA00004561"/>
    </source>
</evidence>
<reference evidence="7 8" key="1">
    <citation type="submission" date="2015-09" db="EMBL/GenBank/DDBJ databases">
        <authorList>
            <consortium name="Pathogen Informatics"/>
        </authorList>
    </citation>
    <scope>NUCLEOTIDE SEQUENCE [LARGE SCALE GENOMIC DNA]</scope>
    <source>
        <strain evidence="7 8">2789STDY5608822</strain>
    </source>
</reference>